<reference evidence="2" key="2">
    <citation type="submission" date="2019-10" db="EMBL/GenBank/DDBJ databases">
        <authorList>
            <consortium name="NCBI Genome Project"/>
        </authorList>
    </citation>
    <scope>NUCLEOTIDE SEQUENCE</scope>
    <source>
        <strain evidence="2">NI907</strain>
    </source>
</reference>
<name>A0A6P8BDE8_PYRGI</name>
<reference evidence="2" key="3">
    <citation type="submission" date="2025-08" db="UniProtKB">
        <authorList>
            <consortium name="RefSeq"/>
        </authorList>
    </citation>
    <scope>IDENTIFICATION</scope>
    <source>
        <strain evidence="2">NI907</strain>
    </source>
</reference>
<evidence type="ECO:0000313" key="1">
    <source>
        <dbReference type="Proteomes" id="UP000515153"/>
    </source>
</evidence>
<accession>A0A6P8BDE8</accession>
<proteinExistence type="predicted"/>
<dbReference type="Proteomes" id="UP000515153">
    <property type="component" value="Unplaced"/>
</dbReference>
<evidence type="ECO:0000313" key="2">
    <source>
        <dbReference type="RefSeq" id="XP_030985049.1"/>
    </source>
</evidence>
<dbReference type="KEGG" id="pgri:PgNI_03368"/>
<gene>
    <name evidence="2" type="ORF">PgNI_03368</name>
</gene>
<dbReference type="AlphaFoldDB" id="A0A6P8BDE8"/>
<dbReference type="RefSeq" id="XP_030985049.1">
    <property type="nucleotide sequence ID" value="XM_031123423.1"/>
</dbReference>
<organism evidence="1 2">
    <name type="scientific">Pyricularia grisea</name>
    <name type="common">Crabgrass-specific blast fungus</name>
    <name type="synonym">Magnaporthe grisea</name>
    <dbReference type="NCBI Taxonomy" id="148305"/>
    <lineage>
        <taxon>Eukaryota</taxon>
        <taxon>Fungi</taxon>
        <taxon>Dikarya</taxon>
        <taxon>Ascomycota</taxon>
        <taxon>Pezizomycotina</taxon>
        <taxon>Sordariomycetes</taxon>
        <taxon>Sordariomycetidae</taxon>
        <taxon>Magnaporthales</taxon>
        <taxon>Pyriculariaceae</taxon>
        <taxon>Pyricularia</taxon>
    </lineage>
</organism>
<sequence>MINGHAPLVLPQRVFEMVLVLLESPGHMAYPRNDLLFANGLGMDDEFNSTRSGGLLFSKTAGRRADFEIQTLQRQDTFAALDLGLSSSSSSSSPILLKFFEPA</sequence>
<dbReference type="GeneID" id="41958333"/>
<reference evidence="2" key="1">
    <citation type="journal article" date="2019" name="Mol. Biol. Evol.">
        <title>Blast fungal genomes show frequent chromosomal changes, gene gains and losses, and effector gene turnover.</title>
        <authorList>
            <person name="Gomez Luciano L.B."/>
            <person name="Jason Tsai I."/>
            <person name="Chuma I."/>
            <person name="Tosa Y."/>
            <person name="Chen Y.H."/>
            <person name="Li J.Y."/>
            <person name="Li M.Y."/>
            <person name="Jade Lu M.Y."/>
            <person name="Nakayashiki H."/>
            <person name="Li W.H."/>
        </authorList>
    </citation>
    <scope>NUCLEOTIDE SEQUENCE</scope>
    <source>
        <strain evidence="2">NI907</strain>
    </source>
</reference>
<keyword evidence="1" id="KW-1185">Reference proteome</keyword>
<protein>
    <submittedName>
        <fullName evidence="2">Uncharacterized protein</fullName>
    </submittedName>
</protein>